<dbReference type="NCBIfam" id="NF005559">
    <property type="entry name" value="PRK07231.1"/>
    <property type="match status" value="1"/>
</dbReference>
<dbReference type="RefSeq" id="WP_183335880.1">
    <property type="nucleotide sequence ID" value="NZ_JACHZG010000001.1"/>
</dbReference>
<dbReference type="PRINTS" id="PR00080">
    <property type="entry name" value="SDRFAMILY"/>
</dbReference>
<evidence type="ECO:0000256" key="1">
    <source>
        <dbReference type="ARBA" id="ARBA00006484"/>
    </source>
</evidence>
<accession>A0A7W5P5A2</accession>
<organism evidence="4 5">
    <name type="scientific">Microlunatus antarcticus</name>
    <dbReference type="NCBI Taxonomy" id="53388"/>
    <lineage>
        <taxon>Bacteria</taxon>
        <taxon>Bacillati</taxon>
        <taxon>Actinomycetota</taxon>
        <taxon>Actinomycetes</taxon>
        <taxon>Propionibacteriales</taxon>
        <taxon>Propionibacteriaceae</taxon>
        <taxon>Microlunatus</taxon>
    </lineage>
</organism>
<dbReference type="Gene3D" id="3.40.50.720">
    <property type="entry name" value="NAD(P)-binding Rossmann-like Domain"/>
    <property type="match status" value="1"/>
</dbReference>
<dbReference type="SMART" id="SM00822">
    <property type="entry name" value="PKS_KR"/>
    <property type="match status" value="1"/>
</dbReference>
<name>A0A7W5P5A2_9ACTN</name>
<evidence type="ECO:0000259" key="3">
    <source>
        <dbReference type="SMART" id="SM00822"/>
    </source>
</evidence>
<gene>
    <name evidence="4" type="ORF">FHX39_000107</name>
</gene>
<dbReference type="EMBL" id="JACHZG010000001">
    <property type="protein sequence ID" value="MBB3325163.1"/>
    <property type="molecule type" value="Genomic_DNA"/>
</dbReference>
<keyword evidence="2" id="KW-0560">Oxidoreductase</keyword>
<sequence>MSGVLDGFSLAGRTALVTGGNRGLGEAFARGLAEAGARVMIASRNAEQNEVAIAKMRADGLQVESLVADITVDADVERMVEETVERLGSIDVLVNNAGICYHRDAWDVPDDEWDDVFNLNVRALFKCSRAVGTHMRTRGGGSIVNIGSISAMIVNRPQNQAAYNASKAAVHQLTKSLAAEWAPDGIRVNAVSPGYVKTEMAPVDEPQFRRQWIEDAPQQRYAVPSEIAGSVVFLASDAAAFITGSVLVIDGGYTVY</sequence>
<dbReference type="InterPro" id="IPR020904">
    <property type="entry name" value="Sc_DH/Rdtase_CS"/>
</dbReference>
<evidence type="ECO:0000313" key="5">
    <source>
        <dbReference type="Proteomes" id="UP000565572"/>
    </source>
</evidence>
<dbReference type="FunFam" id="3.40.50.720:FF:000240">
    <property type="entry name" value="SDR family oxidoreductase"/>
    <property type="match status" value="1"/>
</dbReference>
<protein>
    <submittedName>
        <fullName evidence="4">NAD(P)-dependent dehydrogenase (Short-subunit alcohol dehydrogenase family)</fullName>
    </submittedName>
</protein>
<dbReference type="Proteomes" id="UP000565572">
    <property type="component" value="Unassembled WGS sequence"/>
</dbReference>
<reference evidence="4 5" key="1">
    <citation type="submission" date="2020-08" db="EMBL/GenBank/DDBJ databases">
        <title>Sequencing the genomes of 1000 actinobacteria strains.</title>
        <authorList>
            <person name="Klenk H.-P."/>
        </authorList>
    </citation>
    <scope>NUCLEOTIDE SEQUENCE [LARGE SCALE GENOMIC DNA]</scope>
    <source>
        <strain evidence="4 5">DSM 11053</strain>
    </source>
</reference>
<keyword evidence="5" id="KW-1185">Reference proteome</keyword>
<dbReference type="InterPro" id="IPR002347">
    <property type="entry name" value="SDR_fam"/>
</dbReference>
<dbReference type="GO" id="GO:0005975">
    <property type="term" value="P:carbohydrate metabolic process"/>
    <property type="evidence" value="ECO:0007669"/>
    <property type="project" value="UniProtKB-ARBA"/>
</dbReference>
<feature type="domain" description="Ketoreductase" evidence="3">
    <location>
        <begin position="13"/>
        <end position="194"/>
    </location>
</feature>
<comment type="caution">
    <text evidence="4">The sequence shown here is derived from an EMBL/GenBank/DDBJ whole genome shotgun (WGS) entry which is preliminary data.</text>
</comment>
<comment type="similarity">
    <text evidence="1">Belongs to the short-chain dehydrogenases/reductases (SDR) family.</text>
</comment>
<dbReference type="InterPro" id="IPR057326">
    <property type="entry name" value="KR_dom"/>
</dbReference>
<dbReference type="PANTHER" id="PTHR42760">
    <property type="entry name" value="SHORT-CHAIN DEHYDROGENASES/REDUCTASES FAMILY MEMBER"/>
    <property type="match status" value="1"/>
</dbReference>
<evidence type="ECO:0000256" key="2">
    <source>
        <dbReference type="ARBA" id="ARBA00023002"/>
    </source>
</evidence>
<dbReference type="PROSITE" id="PS00061">
    <property type="entry name" value="ADH_SHORT"/>
    <property type="match status" value="1"/>
</dbReference>
<dbReference type="SUPFAM" id="SSF51735">
    <property type="entry name" value="NAD(P)-binding Rossmann-fold domains"/>
    <property type="match status" value="1"/>
</dbReference>
<dbReference type="InterPro" id="IPR036291">
    <property type="entry name" value="NAD(P)-bd_dom_sf"/>
</dbReference>
<evidence type="ECO:0000313" key="4">
    <source>
        <dbReference type="EMBL" id="MBB3325163.1"/>
    </source>
</evidence>
<dbReference type="Pfam" id="PF13561">
    <property type="entry name" value="adh_short_C2"/>
    <property type="match status" value="1"/>
</dbReference>
<proteinExistence type="inferred from homology"/>
<dbReference type="AlphaFoldDB" id="A0A7W5P5A2"/>
<dbReference type="PANTHER" id="PTHR42760:SF115">
    <property type="entry name" value="3-OXOACYL-[ACYL-CARRIER-PROTEIN] REDUCTASE FABG"/>
    <property type="match status" value="1"/>
</dbReference>
<dbReference type="GO" id="GO:0016616">
    <property type="term" value="F:oxidoreductase activity, acting on the CH-OH group of donors, NAD or NADP as acceptor"/>
    <property type="evidence" value="ECO:0007669"/>
    <property type="project" value="UniProtKB-ARBA"/>
</dbReference>
<dbReference type="NCBIfam" id="NF009466">
    <property type="entry name" value="PRK12826.1-2"/>
    <property type="match status" value="1"/>
</dbReference>
<dbReference type="PRINTS" id="PR00081">
    <property type="entry name" value="GDHRDH"/>
</dbReference>